<evidence type="ECO:0000256" key="3">
    <source>
        <dbReference type="ARBA" id="ARBA00022679"/>
    </source>
</evidence>
<evidence type="ECO:0000256" key="2">
    <source>
        <dbReference type="ARBA" id="ARBA00008124"/>
    </source>
</evidence>
<protein>
    <recommendedName>
        <fullName evidence="12">Galactose-3-O-sulfotransferase</fullName>
    </recommendedName>
</protein>
<dbReference type="Gene3D" id="3.40.50.300">
    <property type="entry name" value="P-loop containing nucleotide triphosphate hydrolases"/>
    <property type="match status" value="1"/>
</dbReference>
<evidence type="ECO:0000256" key="8">
    <source>
        <dbReference type="ARBA" id="ARBA00023136"/>
    </source>
</evidence>
<evidence type="ECO:0000313" key="10">
    <source>
        <dbReference type="EMBL" id="KAK2708135.1"/>
    </source>
</evidence>
<evidence type="ECO:0000256" key="1">
    <source>
        <dbReference type="ARBA" id="ARBA00004323"/>
    </source>
</evidence>
<keyword evidence="7" id="KW-0333">Golgi apparatus</keyword>
<dbReference type="InterPro" id="IPR009729">
    <property type="entry name" value="Gal-3-0_sulfotransfrase"/>
</dbReference>
<keyword evidence="8" id="KW-0472">Membrane</keyword>
<evidence type="ECO:0000256" key="7">
    <source>
        <dbReference type="ARBA" id="ARBA00023034"/>
    </source>
</evidence>
<keyword evidence="9" id="KW-0325">Glycoprotein</keyword>
<dbReference type="InterPro" id="IPR027417">
    <property type="entry name" value="P-loop_NTPase"/>
</dbReference>
<evidence type="ECO:0000256" key="9">
    <source>
        <dbReference type="ARBA" id="ARBA00023180"/>
    </source>
</evidence>
<name>A0AA88L503_ARTSF</name>
<dbReference type="PANTHER" id="PTHR14647">
    <property type="entry name" value="GALACTOSE-3-O-SULFOTRANSFERASE"/>
    <property type="match status" value="1"/>
</dbReference>
<keyword evidence="11" id="KW-1185">Reference proteome</keyword>
<evidence type="ECO:0000256" key="4">
    <source>
        <dbReference type="ARBA" id="ARBA00022692"/>
    </source>
</evidence>
<dbReference type="AlphaFoldDB" id="A0AA88L503"/>
<evidence type="ECO:0000313" key="11">
    <source>
        <dbReference type="Proteomes" id="UP001187531"/>
    </source>
</evidence>
<dbReference type="GO" id="GO:0001733">
    <property type="term" value="F:galactosylceramide sulfotransferase activity"/>
    <property type="evidence" value="ECO:0007669"/>
    <property type="project" value="InterPro"/>
</dbReference>
<organism evidence="10 11">
    <name type="scientific">Artemia franciscana</name>
    <name type="common">Brine shrimp</name>
    <name type="synonym">Artemia sanfranciscana</name>
    <dbReference type="NCBI Taxonomy" id="6661"/>
    <lineage>
        <taxon>Eukaryota</taxon>
        <taxon>Metazoa</taxon>
        <taxon>Ecdysozoa</taxon>
        <taxon>Arthropoda</taxon>
        <taxon>Crustacea</taxon>
        <taxon>Branchiopoda</taxon>
        <taxon>Anostraca</taxon>
        <taxon>Artemiidae</taxon>
        <taxon>Artemia</taxon>
    </lineage>
</organism>
<reference evidence="10" key="1">
    <citation type="submission" date="2023-07" db="EMBL/GenBank/DDBJ databases">
        <title>Chromosome-level genome assembly of Artemia franciscana.</title>
        <authorList>
            <person name="Jo E."/>
        </authorList>
    </citation>
    <scope>NUCLEOTIDE SEQUENCE</scope>
    <source>
        <tissue evidence="10">Whole body</tissue>
    </source>
</reference>
<comment type="similarity">
    <text evidence="2">Belongs to the galactose-3-O-sulfotransferase family.</text>
</comment>
<dbReference type="PANTHER" id="PTHR14647:SF87">
    <property type="entry name" value="PUTATIVE-RELATED"/>
    <property type="match status" value="1"/>
</dbReference>
<keyword evidence="6" id="KW-1133">Transmembrane helix</keyword>
<dbReference type="Pfam" id="PF06990">
    <property type="entry name" value="Gal-3-0_sulfotr"/>
    <property type="match status" value="1"/>
</dbReference>
<evidence type="ECO:0000256" key="6">
    <source>
        <dbReference type="ARBA" id="ARBA00022989"/>
    </source>
</evidence>
<dbReference type="Proteomes" id="UP001187531">
    <property type="component" value="Unassembled WGS sequence"/>
</dbReference>
<comment type="subcellular location">
    <subcellularLocation>
        <location evidence="1">Golgi apparatus membrane</location>
        <topology evidence="1">Single-pass type II membrane protein</topology>
    </subcellularLocation>
</comment>
<evidence type="ECO:0008006" key="12">
    <source>
        <dbReference type="Google" id="ProtNLM"/>
    </source>
</evidence>
<dbReference type="GO" id="GO:0009247">
    <property type="term" value="P:glycolipid biosynthetic process"/>
    <property type="evidence" value="ECO:0007669"/>
    <property type="project" value="InterPro"/>
</dbReference>
<keyword evidence="5" id="KW-0735">Signal-anchor</keyword>
<comment type="caution">
    <text evidence="10">The sequence shown here is derived from an EMBL/GenBank/DDBJ whole genome shotgun (WGS) entry which is preliminary data.</text>
</comment>
<gene>
    <name evidence="10" type="ORF">QYM36_013899</name>
</gene>
<proteinExistence type="inferred from homology"/>
<keyword evidence="3" id="KW-0808">Transferase</keyword>
<accession>A0AA88L503</accession>
<evidence type="ECO:0000256" key="5">
    <source>
        <dbReference type="ARBA" id="ARBA00022968"/>
    </source>
</evidence>
<sequence length="327" mass="38400">MKVKQIVFVKSYKVSGTAITEVLMRLAWLYLRTIDVKWKSHFLHSGIYESSVAHKKINFDVLSDDHWNESLIQTLGMADALHITSLREPVDAFESLFHYVDMRDFYGVSSITEFVRMINGTSARINTRMNGKWGRNQLSFALGLPEIYFDSEENIRRFVKKVEQKFDLVMISEYYEESLVILKDMLRVPLLHVMSAKSNVRHNDSKAVLSHQEGSILSKWLKADVYLYQVFRRKFEKVLTTRIQQEAKKLQKFNELLFNHCQAILTEYEPYRSHPTIIKAKLSVIVSRRSDLLCKHFFAPIMGSIESEVFRNSEVKRIFQIKDWELD</sequence>
<dbReference type="GO" id="GO:0000139">
    <property type="term" value="C:Golgi membrane"/>
    <property type="evidence" value="ECO:0007669"/>
    <property type="project" value="UniProtKB-SubCell"/>
</dbReference>
<dbReference type="EMBL" id="JAVRJZ010000018">
    <property type="protein sequence ID" value="KAK2708135.1"/>
    <property type="molecule type" value="Genomic_DNA"/>
</dbReference>
<keyword evidence="4" id="KW-0812">Transmembrane</keyword>